<dbReference type="GeneID" id="78009450"/>
<feature type="domain" description="SPOR" evidence="2">
    <location>
        <begin position="372"/>
        <end position="451"/>
    </location>
</feature>
<dbReference type="SMART" id="SM00646">
    <property type="entry name" value="Ami_3"/>
    <property type="match status" value="1"/>
</dbReference>
<organism evidence="3 4">
    <name type="scientific">Halobacillus litoralis</name>
    <dbReference type="NCBI Taxonomy" id="45668"/>
    <lineage>
        <taxon>Bacteria</taxon>
        <taxon>Bacillati</taxon>
        <taxon>Bacillota</taxon>
        <taxon>Bacilli</taxon>
        <taxon>Bacillales</taxon>
        <taxon>Bacillaceae</taxon>
        <taxon>Halobacillus</taxon>
    </lineage>
</organism>
<dbReference type="Pfam" id="PF01832">
    <property type="entry name" value="Glucosaminidase"/>
    <property type="match status" value="1"/>
</dbReference>
<dbReference type="GO" id="GO:0008745">
    <property type="term" value="F:N-acetylmuramoyl-L-alanine amidase activity"/>
    <property type="evidence" value="ECO:0007669"/>
    <property type="project" value="InterPro"/>
</dbReference>
<keyword evidence="1" id="KW-0378">Hydrolase</keyword>
<dbReference type="EMBL" id="WMFA01000004">
    <property type="protein sequence ID" value="MYL71769.1"/>
    <property type="molecule type" value="Genomic_DNA"/>
</dbReference>
<dbReference type="PROSITE" id="PS51724">
    <property type="entry name" value="SPOR"/>
    <property type="match status" value="3"/>
</dbReference>
<dbReference type="Proteomes" id="UP000450457">
    <property type="component" value="Unassembled WGS sequence"/>
</dbReference>
<dbReference type="Gene3D" id="3.40.630.40">
    <property type="entry name" value="Zn-dependent exopeptidases"/>
    <property type="match status" value="1"/>
</dbReference>
<dbReference type="GO" id="GO:0004040">
    <property type="term" value="F:amidase activity"/>
    <property type="evidence" value="ECO:0007669"/>
    <property type="project" value="InterPro"/>
</dbReference>
<proteinExistence type="predicted"/>
<dbReference type="AlphaFoldDB" id="A0A845FD37"/>
<dbReference type="SUPFAM" id="SSF110997">
    <property type="entry name" value="Sporulation related repeat"/>
    <property type="match status" value="3"/>
</dbReference>
<feature type="domain" description="SPOR" evidence="2">
    <location>
        <begin position="283"/>
        <end position="362"/>
    </location>
</feature>
<dbReference type="GO" id="GO:0030288">
    <property type="term" value="C:outer membrane-bounded periplasmic space"/>
    <property type="evidence" value="ECO:0007669"/>
    <property type="project" value="TreeGrafter"/>
</dbReference>
<dbReference type="SUPFAM" id="SSF53187">
    <property type="entry name" value="Zn-dependent exopeptidases"/>
    <property type="match status" value="1"/>
</dbReference>
<reference evidence="3 4" key="1">
    <citation type="submission" date="2019-11" db="EMBL/GenBank/DDBJ databases">
        <title>Genome sequences of 17 halophilic strains isolated from different environments.</title>
        <authorList>
            <person name="Furrow R.E."/>
        </authorList>
    </citation>
    <scope>NUCLEOTIDE SEQUENCE [LARGE SCALE GENOMIC DNA]</scope>
    <source>
        <strain evidence="3 4">SL-4</strain>
    </source>
</reference>
<gene>
    <name evidence="3" type="ORF">GLW00_12955</name>
</gene>
<dbReference type="GO" id="GO:0042834">
    <property type="term" value="F:peptidoglycan binding"/>
    <property type="evidence" value="ECO:0007669"/>
    <property type="project" value="InterPro"/>
</dbReference>
<accession>A0A845FD37</accession>
<dbReference type="Gene3D" id="3.30.70.1070">
    <property type="entry name" value="Sporulation related repeat"/>
    <property type="match status" value="3"/>
</dbReference>
<feature type="domain" description="SPOR" evidence="2">
    <location>
        <begin position="190"/>
        <end position="269"/>
    </location>
</feature>
<evidence type="ECO:0000313" key="4">
    <source>
        <dbReference type="Proteomes" id="UP000450457"/>
    </source>
</evidence>
<sequence>MKTVVIDAGHGGSDPGATFQGFQEKTFNLSIALNVQRILSLNYEVRVLMTRTTDATVSLRDRTNLANRVNADFFLSIHNNAAGGSGFESYIYNGPLAPNTRTYQNIIHDTTYRAIRKYNVRDRGKKRANFFVTRETNMSSLLIEVLFVDNPADLALLRNSAFINDVSRGIAEGVADALDLPRTPSPPSPPGDGNLYRVIAGSFQNRENAEQRVEALAAEGFPGFVVPTTISGTTYYRVQTGAFSNEENAKEQVERLKRIGITDAFIIRGEDAPAPPPPPEPGEPGDGLFRVIAGSFQNRVNADQRVAFLAQNGIDSFIVPTEINGVTYFRVQTGAYAERENAEAQVARLKAIGITEAFIVRDGDTPAPPQPEPGDGLFRVIAGSFRNRENAEERVAFLAQNGIVSVIIQVEINGVTYFRLQAGAYSMRENAEAQIARLQSIGITDAFIVTDGSTPPTEPEPPVDDGGYKIFGDMYLTACQLDDYAKTVNPGAPNLGHFYLKYGEFYGIRGDVAYAQALNETNYFRFTGDVRPEQNNFAGIGATGGGVQGATFATPEEGVHAHIQHLYAYASTDPIPAGLEKVDPRFDLVTRGIAPTWTRLNGRWAVPGETYGQLILQLHERNITFVLQEMEKQRVQLNDVLDEI</sequence>
<evidence type="ECO:0000259" key="2">
    <source>
        <dbReference type="PROSITE" id="PS51724"/>
    </source>
</evidence>
<dbReference type="PANTHER" id="PTHR30404:SF0">
    <property type="entry name" value="N-ACETYLMURAMOYL-L-ALANINE AMIDASE AMIC"/>
    <property type="match status" value="1"/>
</dbReference>
<dbReference type="InterPro" id="IPR007730">
    <property type="entry name" value="SPOR-like_dom"/>
</dbReference>
<name>A0A845FD37_9BACI</name>
<comment type="caution">
    <text evidence="3">The sequence shown here is derived from an EMBL/GenBank/DDBJ whole genome shotgun (WGS) entry which is preliminary data.</text>
</comment>
<dbReference type="GO" id="GO:0009253">
    <property type="term" value="P:peptidoglycan catabolic process"/>
    <property type="evidence" value="ECO:0007669"/>
    <property type="project" value="InterPro"/>
</dbReference>
<dbReference type="InterPro" id="IPR002508">
    <property type="entry name" value="MurNAc-LAA_cat"/>
</dbReference>
<protein>
    <submittedName>
        <fullName evidence="3">Sporulation protein</fullName>
    </submittedName>
</protein>
<dbReference type="PANTHER" id="PTHR30404">
    <property type="entry name" value="N-ACETYLMURAMOYL-L-ALANINE AMIDASE"/>
    <property type="match status" value="1"/>
</dbReference>
<dbReference type="CDD" id="cd02696">
    <property type="entry name" value="MurNAc-LAA"/>
    <property type="match status" value="1"/>
</dbReference>
<dbReference type="InterPro" id="IPR002901">
    <property type="entry name" value="MGlyc_endo_b_GlcNAc-like_dom"/>
</dbReference>
<evidence type="ECO:0000313" key="3">
    <source>
        <dbReference type="EMBL" id="MYL71769.1"/>
    </source>
</evidence>
<dbReference type="InterPro" id="IPR036680">
    <property type="entry name" value="SPOR-like_sf"/>
</dbReference>
<dbReference type="Pfam" id="PF01520">
    <property type="entry name" value="Amidase_3"/>
    <property type="match status" value="1"/>
</dbReference>
<dbReference type="RefSeq" id="WP_160914697.1">
    <property type="nucleotide sequence ID" value="NZ_WMFA01000004.1"/>
</dbReference>
<dbReference type="OrthoDB" id="9763643at2"/>
<dbReference type="Pfam" id="PF05036">
    <property type="entry name" value="SPOR"/>
    <property type="match status" value="3"/>
</dbReference>
<evidence type="ECO:0000256" key="1">
    <source>
        <dbReference type="ARBA" id="ARBA00022801"/>
    </source>
</evidence>
<dbReference type="InterPro" id="IPR050695">
    <property type="entry name" value="N-acetylmuramoyl_amidase_3"/>
</dbReference>